<protein>
    <recommendedName>
        <fullName evidence="4">PLC-like phosphodiesterase</fullName>
    </recommendedName>
</protein>
<name>A0A9W7XV58_9FUNG</name>
<feature type="signal peptide" evidence="1">
    <location>
        <begin position="1"/>
        <end position="19"/>
    </location>
</feature>
<dbReference type="GO" id="GO:0008081">
    <property type="term" value="F:phosphoric diester hydrolase activity"/>
    <property type="evidence" value="ECO:0007669"/>
    <property type="project" value="InterPro"/>
</dbReference>
<proteinExistence type="predicted"/>
<keyword evidence="3" id="KW-1185">Reference proteome</keyword>
<gene>
    <name evidence="2" type="ORF">LPJ53_005939</name>
</gene>
<dbReference type="GO" id="GO:0006629">
    <property type="term" value="P:lipid metabolic process"/>
    <property type="evidence" value="ECO:0007669"/>
    <property type="project" value="InterPro"/>
</dbReference>
<dbReference type="OrthoDB" id="7984201at2759"/>
<dbReference type="AlphaFoldDB" id="A0A9W7XV58"/>
<dbReference type="SUPFAM" id="SSF51695">
    <property type="entry name" value="PLC-like phosphodiesterases"/>
    <property type="match status" value="1"/>
</dbReference>
<dbReference type="Proteomes" id="UP001149813">
    <property type="component" value="Unassembled WGS sequence"/>
</dbReference>
<feature type="chain" id="PRO_5040960475" description="PLC-like phosphodiesterase" evidence="1">
    <location>
        <begin position="20"/>
        <end position="320"/>
    </location>
</feature>
<dbReference type="Gene3D" id="3.20.20.190">
    <property type="entry name" value="Phosphatidylinositol (PI) phosphodiesterase"/>
    <property type="match status" value="1"/>
</dbReference>
<dbReference type="InterPro" id="IPR017946">
    <property type="entry name" value="PLC-like_Pdiesterase_TIM-brl"/>
</dbReference>
<organism evidence="2 3">
    <name type="scientific">Coemansia erecta</name>
    <dbReference type="NCBI Taxonomy" id="147472"/>
    <lineage>
        <taxon>Eukaryota</taxon>
        <taxon>Fungi</taxon>
        <taxon>Fungi incertae sedis</taxon>
        <taxon>Zoopagomycota</taxon>
        <taxon>Kickxellomycotina</taxon>
        <taxon>Kickxellomycetes</taxon>
        <taxon>Kickxellales</taxon>
        <taxon>Kickxellaceae</taxon>
        <taxon>Coemansia</taxon>
    </lineage>
</organism>
<dbReference type="PANTHER" id="PTHR13593:SF140">
    <property type="entry name" value="PLC-LIKE PHOSPHODIESTERASE"/>
    <property type="match status" value="1"/>
</dbReference>
<evidence type="ECO:0000313" key="2">
    <source>
        <dbReference type="EMBL" id="KAJ1719268.1"/>
    </source>
</evidence>
<dbReference type="Pfam" id="PF26146">
    <property type="entry name" value="PI-PLC_X"/>
    <property type="match status" value="1"/>
</dbReference>
<accession>A0A9W7XV58</accession>
<reference evidence="2" key="1">
    <citation type="submission" date="2022-07" db="EMBL/GenBank/DDBJ databases">
        <title>Phylogenomic reconstructions and comparative analyses of Kickxellomycotina fungi.</title>
        <authorList>
            <person name="Reynolds N.K."/>
            <person name="Stajich J.E."/>
            <person name="Barry K."/>
            <person name="Grigoriev I.V."/>
            <person name="Crous P."/>
            <person name="Smith M.E."/>
        </authorList>
    </citation>
    <scope>NUCLEOTIDE SEQUENCE</scope>
    <source>
        <strain evidence="2">NBRC 32514</strain>
    </source>
</reference>
<sequence>MSQLVGIVLALCLAFQVSAAATLCNGHEELCSRPFNEVTFYSTHASFAQTTSSKPSTPGTQYKSISEQLDDGVRGLHLNIQQGDTATEVVLCYPDCDVNNGGTLETTLETVKTWLDANTNDVLTIFLEGVGTDASPAGVIKAFTDTGLDDYALKGKPSSWPTLSSLIADGTRLVVFVEEPTIATANTQGYFIPYSGNVLKLDGPFNYGAEWTCGPWNRTTESIMLIPHFIVQTATYNGKTYSNMPYPFNLGTTNGYQYESHAVVCRGGQSIWINFMEVDFYDQGDVKTPTLKLNALPVPNYNVNDYYPVFFDADPDLPDL</sequence>
<evidence type="ECO:0000256" key="1">
    <source>
        <dbReference type="SAM" id="SignalP"/>
    </source>
</evidence>
<dbReference type="EMBL" id="JANBOJ010000437">
    <property type="protein sequence ID" value="KAJ1719268.1"/>
    <property type="molecule type" value="Genomic_DNA"/>
</dbReference>
<keyword evidence="1" id="KW-0732">Signal</keyword>
<evidence type="ECO:0008006" key="4">
    <source>
        <dbReference type="Google" id="ProtNLM"/>
    </source>
</evidence>
<dbReference type="InterPro" id="IPR051057">
    <property type="entry name" value="PI-PLC_domain"/>
</dbReference>
<dbReference type="PANTHER" id="PTHR13593">
    <property type="match status" value="1"/>
</dbReference>
<evidence type="ECO:0000313" key="3">
    <source>
        <dbReference type="Proteomes" id="UP001149813"/>
    </source>
</evidence>
<comment type="caution">
    <text evidence="2">The sequence shown here is derived from an EMBL/GenBank/DDBJ whole genome shotgun (WGS) entry which is preliminary data.</text>
</comment>